<evidence type="ECO:0000313" key="6">
    <source>
        <dbReference type="EMBL" id="QSO45566.1"/>
    </source>
</evidence>
<evidence type="ECO:0000256" key="1">
    <source>
        <dbReference type="ARBA" id="ARBA00004141"/>
    </source>
</evidence>
<keyword evidence="3 5" id="KW-1133">Transmembrane helix</keyword>
<gene>
    <name evidence="6" type="ORF">JZ786_13395</name>
</gene>
<proteinExistence type="predicted"/>
<dbReference type="KEGG" id="afx:JZ786_13395"/>
<feature type="transmembrane region" description="Helical" evidence="5">
    <location>
        <begin position="32"/>
        <end position="50"/>
    </location>
</feature>
<feature type="transmembrane region" description="Helical" evidence="5">
    <location>
        <begin position="89"/>
        <end position="111"/>
    </location>
</feature>
<keyword evidence="2 5" id="KW-0812">Transmembrane</keyword>
<dbReference type="PANTHER" id="PTHR30249:SF3">
    <property type="entry name" value="MUREIN HYDROLASE EXPORT REGULATOR"/>
    <property type="match status" value="1"/>
</dbReference>
<evidence type="ECO:0000256" key="2">
    <source>
        <dbReference type="ARBA" id="ARBA00022692"/>
    </source>
</evidence>
<dbReference type="EMBL" id="CP071182">
    <property type="protein sequence ID" value="QSO45566.1"/>
    <property type="molecule type" value="Genomic_DNA"/>
</dbReference>
<organism evidence="6 7">
    <name type="scientific">Alicyclobacillus mengziensis</name>
    <dbReference type="NCBI Taxonomy" id="2931921"/>
    <lineage>
        <taxon>Bacteria</taxon>
        <taxon>Bacillati</taxon>
        <taxon>Bacillota</taxon>
        <taxon>Bacilli</taxon>
        <taxon>Bacillales</taxon>
        <taxon>Alicyclobacillaceae</taxon>
        <taxon>Alicyclobacillus</taxon>
    </lineage>
</organism>
<dbReference type="PANTHER" id="PTHR30249">
    <property type="entry name" value="PUTATIVE SEROTONIN TRANSPORTER"/>
    <property type="match status" value="1"/>
</dbReference>
<accession>A0A9X7VUX0</accession>
<dbReference type="Pfam" id="PF04172">
    <property type="entry name" value="LrgB"/>
    <property type="match status" value="1"/>
</dbReference>
<dbReference type="AlphaFoldDB" id="A0A9X7VUX0"/>
<evidence type="ECO:0000256" key="4">
    <source>
        <dbReference type="ARBA" id="ARBA00023136"/>
    </source>
</evidence>
<keyword evidence="7" id="KW-1185">Reference proteome</keyword>
<dbReference type="RefSeq" id="WP_206654935.1">
    <property type="nucleotide sequence ID" value="NZ_CP071182.1"/>
</dbReference>
<evidence type="ECO:0000256" key="5">
    <source>
        <dbReference type="SAM" id="Phobius"/>
    </source>
</evidence>
<feature type="transmembrane region" description="Helical" evidence="5">
    <location>
        <begin position="200"/>
        <end position="225"/>
    </location>
</feature>
<keyword evidence="4 5" id="KW-0472">Membrane</keyword>
<protein>
    <submittedName>
        <fullName evidence="6">LrgB family protein</fullName>
    </submittedName>
</protein>
<dbReference type="InterPro" id="IPR007300">
    <property type="entry name" value="CidB/LrgB"/>
</dbReference>
<dbReference type="GO" id="GO:0016020">
    <property type="term" value="C:membrane"/>
    <property type="evidence" value="ECO:0007669"/>
    <property type="project" value="UniProtKB-SubCell"/>
</dbReference>
<dbReference type="Proteomes" id="UP000663505">
    <property type="component" value="Chromosome"/>
</dbReference>
<name>A0A9X7VUX0_9BACL</name>
<sequence length="226" mass="24584">MISLLCTIGTVLVFLLSQRVYRRLHFVLLQPMLTSFLAVVVLLLVTHVPYHTYMHVGQYLTDALQPATVAFAIPFYRNFHLFRRHARNILLSLVSGSLIAVISSVEFARWFHLGGVIVPSLAPRSVTTPIAMEVSHTIGGVPVLTATFVIMTGIMGILVGPQLIRWLRIQSPIGQGTLMGMGAHGIGTARAFEESHEAGTIASLSMILAGCITVIIAPLLVHVLLD</sequence>
<feature type="transmembrane region" description="Helical" evidence="5">
    <location>
        <begin position="138"/>
        <end position="159"/>
    </location>
</feature>
<evidence type="ECO:0000313" key="7">
    <source>
        <dbReference type="Proteomes" id="UP000663505"/>
    </source>
</evidence>
<evidence type="ECO:0000256" key="3">
    <source>
        <dbReference type="ARBA" id="ARBA00022989"/>
    </source>
</evidence>
<comment type="subcellular location">
    <subcellularLocation>
        <location evidence="1">Membrane</location>
        <topology evidence="1">Multi-pass membrane protein</topology>
    </subcellularLocation>
</comment>
<reference evidence="6 7" key="1">
    <citation type="submission" date="2021-02" db="EMBL/GenBank/DDBJ databases">
        <title>Alicyclobacillus curvatus sp. nov. and Alicyclobacillus mengziensis sp. nov., two acidophilic bacteria isolated from acid mine drainage.</title>
        <authorList>
            <person name="Huang Y."/>
        </authorList>
    </citation>
    <scope>NUCLEOTIDE SEQUENCE [LARGE SCALE GENOMIC DNA]</scope>
    <source>
        <strain evidence="6 7">S30H14</strain>
    </source>
</reference>